<dbReference type="AlphaFoldDB" id="A0A6H1ZCS0"/>
<proteinExistence type="predicted"/>
<accession>A0A6H1ZCS0</accession>
<organism evidence="1">
    <name type="scientific">viral metagenome</name>
    <dbReference type="NCBI Taxonomy" id="1070528"/>
    <lineage>
        <taxon>unclassified sequences</taxon>
        <taxon>metagenomes</taxon>
        <taxon>organismal metagenomes</taxon>
    </lineage>
</organism>
<protein>
    <submittedName>
        <fullName evidence="1">Uncharacterized protein</fullName>
    </submittedName>
</protein>
<sequence>MPNILTCVYCGKAYPEGTPPHGAQILTDHIKICDKHPMRQAEATISKLRTALSDLIGASAKDELERMELILRSTPGVEKDKTAAINAIHVLIETME</sequence>
<dbReference type="EMBL" id="MT144836">
    <property type="protein sequence ID" value="QJI00206.1"/>
    <property type="molecule type" value="Genomic_DNA"/>
</dbReference>
<name>A0A6H1ZCS0_9ZZZZ</name>
<gene>
    <name evidence="1" type="ORF">TM448A00224_0003</name>
    <name evidence="2" type="ORF">TM448B01878_0012</name>
</gene>
<dbReference type="EMBL" id="MT143989">
    <property type="protein sequence ID" value="QJA45338.1"/>
    <property type="molecule type" value="Genomic_DNA"/>
</dbReference>
<evidence type="ECO:0000313" key="2">
    <source>
        <dbReference type="EMBL" id="QJI00206.1"/>
    </source>
</evidence>
<reference evidence="1" key="1">
    <citation type="submission" date="2020-03" db="EMBL/GenBank/DDBJ databases">
        <title>The deep terrestrial virosphere.</title>
        <authorList>
            <person name="Holmfeldt K."/>
            <person name="Nilsson E."/>
            <person name="Simone D."/>
            <person name="Lopez-Fernandez M."/>
            <person name="Wu X."/>
            <person name="de Brujin I."/>
            <person name="Lundin D."/>
            <person name="Andersson A."/>
            <person name="Bertilsson S."/>
            <person name="Dopson M."/>
        </authorList>
    </citation>
    <scope>NUCLEOTIDE SEQUENCE</scope>
    <source>
        <strain evidence="1">TM448A00224</strain>
        <strain evidence="2">TM448B01878</strain>
    </source>
</reference>
<evidence type="ECO:0000313" key="1">
    <source>
        <dbReference type="EMBL" id="QJA45338.1"/>
    </source>
</evidence>